<dbReference type="EMBL" id="MK500565">
    <property type="protein sequence ID" value="QBK91815.1"/>
    <property type="molecule type" value="Genomic_DNA"/>
</dbReference>
<evidence type="ECO:0000256" key="1">
    <source>
        <dbReference type="SAM" id="Phobius"/>
    </source>
</evidence>
<evidence type="ECO:0000313" key="2">
    <source>
        <dbReference type="EMBL" id="QBK91815.1"/>
    </source>
</evidence>
<accession>A0A481Z8K6</accession>
<gene>
    <name evidence="2" type="ORF">LCPAC304_01530</name>
</gene>
<name>A0A481Z8K6_9VIRU</name>
<keyword evidence="1" id="KW-0812">Transmembrane</keyword>
<protein>
    <recommendedName>
        <fullName evidence="3">Transmembrane protein</fullName>
    </recommendedName>
</protein>
<keyword evidence="1" id="KW-1133">Transmembrane helix</keyword>
<proteinExistence type="predicted"/>
<sequence>MNEVTLASSMPSSTTPNLITSTTAGILGPIQTGESVYIGFLQSGTQQSGTQLIPWFVGEGAVDGCTTTQGMVKLWRFVAIGDLEKFVHAYRIIGTVDENDEPRIQLVNATTNAPNAPLGFILVDGKKVLAELKVGDTPPKFRLEQSTYSPWPIIEGVALSFINYKLVPEDGGSLFYCAGDECFSPDQCNTAGMIVPLPSIFFAPTTWYTDCGGAGTFITSKTTTLCSVLCAGQSLQTGPKQFACGKNPKPGGGLCFGKSLLGFTNKIDCTHNFPYEYCTVPKQCVGCRSACPSIAQVCTFQSRSNGGGVYHCLGGGGPSGPSGPSGTHCIIDLQCTKPQRCIDRSCQTTVLSKKEEQFLIIVAILVGVIVLGVILFVVFLFVKGVTTKKK</sequence>
<reference evidence="2" key="1">
    <citation type="journal article" date="2019" name="MBio">
        <title>Virus Genomes from Deep Sea Sediments Expand the Ocean Megavirome and Support Independent Origins of Viral Gigantism.</title>
        <authorList>
            <person name="Backstrom D."/>
            <person name="Yutin N."/>
            <person name="Jorgensen S.L."/>
            <person name="Dharamshi J."/>
            <person name="Homa F."/>
            <person name="Zaremba-Niedwiedzka K."/>
            <person name="Spang A."/>
            <person name="Wolf Y.I."/>
            <person name="Koonin E.V."/>
            <person name="Ettema T.J."/>
        </authorList>
    </citation>
    <scope>NUCLEOTIDE SEQUENCE</scope>
</reference>
<keyword evidence="1" id="KW-0472">Membrane</keyword>
<feature type="transmembrane region" description="Helical" evidence="1">
    <location>
        <begin position="358"/>
        <end position="382"/>
    </location>
</feature>
<evidence type="ECO:0008006" key="3">
    <source>
        <dbReference type="Google" id="ProtNLM"/>
    </source>
</evidence>
<organism evidence="2">
    <name type="scientific">Pithovirus LCPAC304</name>
    <dbReference type="NCBI Taxonomy" id="2506594"/>
    <lineage>
        <taxon>Viruses</taxon>
        <taxon>Pithoviruses</taxon>
    </lineage>
</organism>